<proteinExistence type="predicted"/>
<protein>
    <submittedName>
        <fullName evidence="2">Uncharacterized protein</fullName>
    </submittedName>
</protein>
<evidence type="ECO:0000313" key="3">
    <source>
        <dbReference type="Proteomes" id="UP000243975"/>
    </source>
</evidence>
<sequence length="63" mass="7102">MLTQSQSDALPPASHCQTDQFRSAMPRSEPHGRWLPRSSSTHNVIRSRRWMGGSESTVVVPIR</sequence>
<dbReference type="Proteomes" id="UP000243975">
    <property type="component" value="Unassembled WGS sequence"/>
</dbReference>
<dbReference type="AlphaFoldDB" id="A0A103XQV8"/>
<organism evidence="2 3">
    <name type="scientific">Cynara cardunculus var. scolymus</name>
    <name type="common">Globe artichoke</name>
    <name type="synonym">Cynara scolymus</name>
    <dbReference type="NCBI Taxonomy" id="59895"/>
    <lineage>
        <taxon>Eukaryota</taxon>
        <taxon>Viridiplantae</taxon>
        <taxon>Streptophyta</taxon>
        <taxon>Embryophyta</taxon>
        <taxon>Tracheophyta</taxon>
        <taxon>Spermatophyta</taxon>
        <taxon>Magnoliopsida</taxon>
        <taxon>eudicotyledons</taxon>
        <taxon>Gunneridae</taxon>
        <taxon>Pentapetalae</taxon>
        <taxon>asterids</taxon>
        <taxon>campanulids</taxon>
        <taxon>Asterales</taxon>
        <taxon>Asteraceae</taxon>
        <taxon>Carduoideae</taxon>
        <taxon>Cardueae</taxon>
        <taxon>Carduinae</taxon>
        <taxon>Cynara</taxon>
    </lineage>
</organism>
<name>A0A103XQV8_CYNCS</name>
<accession>A0A103XQV8</accession>
<evidence type="ECO:0000313" key="2">
    <source>
        <dbReference type="EMBL" id="KVH95159.1"/>
    </source>
</evidence>
<keyword evidence="3" id="KW-1185">Reference proteome</keyword>
<reference evidence="2 3" key="1">
    <citation type="journal article" date="2016" name="Sci. Rep.">
        <title>The genome sequence of the outbreeding globe artichoke constructed de novo incorporating a phase-aware low-pass sequencing strategy of F1 progeny.</title>
        <authorList>
            <person name="Scaglione D."/>
            <person name="Reyes-Chin-Wo S."/>
            <person name="Acquadro A."/>
            <person name="Froenicke L."/>
            <person name="Portis E."/>
            <person name="Beitel C."/>
            <person name="Tirone M."/>
            <person name="Mauro R."/>
            <person name="Lo Monaco A."/>
            <person name="Mauromicale G."/>
            <person name="Faccioli P."/>
            <person name="Cattivelli L."/>
            <person name="Rieseberg L."/>
            <person name="Michelmore R."/>
            <person name="Lanteri S."/>
        </authorList>
    </citation>
    <scope>NUCLEOTIDE SEQUENCE [LARGE SCALE GENOMIC DNA]</scope>
    <source>
        <strain evidence="2">2C</strain>
    </source>
</reference>
<feature type="region of interest" description="Disordered" evidence="1">
    <location>
        <begin position="1"/>
        <end position="63"/>
    </location>
</feature>
<dbReference type="EMBL" id="LEKV01004398">
    <property type="protein sequence ID" value="KVH95159.1"/>
    <property type="molecule type" value="Genomic_DNA"/>
</dbReference>
<gene>
    <name evidence="2" type="ORF">Ccrd_002778</name>
</gene>
<evidence type="ECO:0000256" key="1">
    <source>
        <dbReference type="SAM" id="MobiDB-lite"/>
    </source>
</evidence>
<comment type="caution">
    <text evidence="2">The sequence shown here is derived from an EMBL/GenBank/DDBJ whole genome shotgun (WGS) entry which is preliminary data.</text>
</comment>
<dbReference type="Gramene" id="KVH95159">
    <property type="protein sequence ID" value="KVH95159"/>
    <property type="gene ID" value="Ccrd_002778"/>
</dbReference>